<name>A0ABS3AXW0_9XANT</name>
<dbReference type="InterPro" id="IPR011225">
    <property type="entry name" value="IV_sec_VirJ"/>
</dbReference>
<dbReference type="Proteomes" id="UP000695802">
    <property type="component" value="Unassembled WGS sequence"/>
</dbReference>
<keyword evidence="1" id="KW-0732">Signal</keyword>
<evidence type="ECO:0000259" key="2">
    <source>
        <dbReference type="Pfam" id="PF06057"/>
    </source>
</evidence>
<dbReference type="InterPro" id="IPR029058">
    <property type="entry name" value="AB_hydrolase_fold"/>
</dbReference>
<protein>
    <submittedName>
        <fullName evidence="3">Virulence factor family protein</fullName>
    </submittedName>
</protein>
<dbReference type="InterPro" id="IPR010333">
    <property type="entry name" value="VirJ"/>
</dbReference>
<gene>
    <name evidence="3" type="ORF">JR064_02340</name>
</gene>
<evidence type="ECO:0000313" key="4">
    <source>
        <dbReference type="Proteomes" id="UP000695802"/>
    </source>
</evidence>
<sequence length="483" mass="50659">MMRMRGGWMWGCALAGLAAAVAASAAPATTAAAPAPAAPAATPAAVPEKLSHGRFEQVPVLLPHGEAQRVVLWFAGGKHGEAARMRQIEALRDDGAMVVVIDGAHLQAVLAKIPGTCGFSAGDVENFSRYVQAYYHVPTYRLPLLVGDGDGAALAYAVAAQAPKHLLAGLVTEDFCPVQVLDDQICGAGITAPARALQPATLPLPWLAAIDAPGKRRCTQQSDAFLQKVPQARQFRRSASGDPLPGLRAAVRSLGAQRGVSLPPTPVDLAGLPVVEVPAVAAPAAAGAAATGNANDQVFAIFVSGDGGWAGLDQQVAGALAQAGIPVVGVDSLRYFWSERTPQGFATDLDRIYRHYSHLWQRGRVVLIGFSQGADVLPAAYNQLPPAMREQVQATALLSLGKTADYEFHVSNWISSGDDGLPIAPEVAKMPGAQTLCIYGEDDDDTLCPDLPHGGAQQVKLPGDHHFKGDYAELAKQILQRID</sequence>
<keyword evidence="4" id="KW-1185">Reference proteome</keyword>
<reference evidence="3 4" key="1">
    <citation type="submission" date="2021-02" db="EMBL/GenBank/DDBJ databases">
        <title>Taxonomically Unique Crown Gall-Associated Xanthomonas Stains Have Deficiency in Virulence Repertories.</title>
        <authorList>
            <person name="Mafakheri H."/>
            <person name="Taghavi S.M."/>
            <person name="Dimkic I."/>
            <person name="Nemanja K."/>
            <person name="Osdaghi E."/>
        </authorList>
    </citation>
    <scope>NUCLEOTIDE SEQUENCE [LARGE SCALE GENOMIC DNA]</scope>
    <source>
        <strain evidence="3 4">FX4</strain>
    </source>
</reference>
<evidence type="ECO:0000313" key="3">
    <source>
        <dbReference type="EMBL" id="MBN6101002.1"/>
    </source>
</evidence>
<dbReference type="InterPro" id="IPR006311">
    <property type="entry name" value="TAT_signal"/>
</dbReference>
<organism evidence="3 4">
    <name type="scientific">Xanthomonas bonasiae</name>
    <dbReference type="NCBI Taxonomy" id="2810351"/>
    <lineage>
        <taxon>Bacteria</taxon>
        <taxon>Pseudomonadati</taxon>
        <taxon>Pseudomonadota</taxon>
        <taxon>Gammaproteobacteria</taxon>
        <taxon>Lysobacterales</taxon>
        <taxon>Lysobacteraceae</taxon>
        <taxon>Xanthomonas</taxon>
    </lineage>
</organism>
<dbReference type="PROSITE" id="PS51318">
    <property type="entry name" value="TAT"/>
    <property type="match status" value="1"/>
</dbReference>
<comment type="caution">
    <text evidence="3">The sequence shown here is derived from an EMBL/GenBank/DDBJ whole genome shotgun (WGS) entry which is preliminary data.</text>
</comment>
<dbReference type="PIRSF" id="PIRSF029063">
    <property type="entry name" value="IV_sec_VirJ"/>
    <property type="match status" value="1"/>
</dbReference>
<evidence type="ECO:0000256" key="1">
    <source>
        <dbReference type="SAM" id="SignalP"/>
    </source>
</evidence>
<feature type="signal peptide" evidence="1">
    <location>
        <begin position="1"/>
        <end position="25"/>
    </location>
</feature>
<feature type="chain" id="PRO_5046191604" evidence="1">
    <location>
        <begin position="26"/>
        <end position="483"/>
    </location>
</feature>
<dbReference type="Pfam" id="PF06057">
    <property type="entry name" value="VirJ"/>
    <property type="match status" value="1"/>
</dbReference>
<proteinExistence type="predicted"/>
<dbReference type="Gene3D" id="3.40.50.1820">
    <property type="entry name" value="alpha/beta hydrolase"/>
    <property type="match status" value="1"/>
</dbReference>
<feature type="domain" description="Bacterial virulence" evidence="2">
    <location>
        <begin position="298"/>
        <end position="482"/>
    </location>
</feature>
<accession>A0ABS3AXW0</accession>
<dbReference type="EMBL" id="JAFIWB010000001">
    <property type="protein sequence ID" value="MBN6101002.1"/>
    <property type="molecule type" value="Genomic_DNA"/>
</dbReference>
<dbReference type="SUPFAM" id="SSF53474">
    <property type="entry name" value="alpha/beta-Hydrolases"/>
    <property type="match status" value="2"/>
</dbReference>
<dbReference type="RefSeq" id="WP_206228667.1">
    <property type="nucleotide sequence ID" value="NZ_JAFIWB010000001.1"/>
</dbReference>